<proteinExistence type="predicted"/>
<protein>
    <submittedName>
        <fullName evidence="2">Uncharacterized protein</fullName>
    </submittedName>
</protein>
<keyword evidence="1" id="KW-0812">Transmembrane</keyword>
<reference evidence="2 3" key="1">
    <citation type="submission" date="2018-07" db="EMBL/GenBank/DDBJ databases">
        <title>Genomic Encyclopedia of Type Strains, Phase IV (KMG-IV): sequencing the most valuable type-strain genomes for metagenomic binning, comparative biology and taxonomic classification.</title>
        <authorList>
            <person name="Goeker M."/>
        </authorList>
    </citation>
    <scope>NUCLEOTIDE SEQUENCE [LARGE SCALE GENOMIC DNA]</scope>
    <source>
        <strain evidence="2 3">DSM 16500</strain>
    </source>
</reference>
<organism evidence="2 3">
    <name type="scientific">Aquicella lusitana</name>
    <dbReference type="NCBI Taxonomy" id="254246"/>
    <lineage>
        <taxon>Bacteria</taxon>
        <taxon>Pseudomonadati</taxon>
        <taxon>Pseudomonadota</taxon>
        <taxon>Gammaproteobacteria</taxon>
        <taxon>Legionellales</taxon>
        <taxon>Coxiellaceae</taxon>
        <taxon>Aquicella</taxon>
    </lineage>
</organism>
<accession>A0A370G2Q0</accession>
<dbReference type="EMBL" id="QQAX01000039">
    <property type="protein sequence ID" value="RDI37510.1"/>
    <property type="molecule type" value="Genomic_DNA"/>
</dbReference>
<dbReference type="RefSeq" id="WP_267896362.1">
    <property type="nucleotide sequence ID" value="NZ_LR699114.1"/>
</dbReference>
<feature type="transmembrane region" description="Helical" evidence="1">
    <location>
        <begin position="20"/>
        <end position="39"/>
    </location>
</feature>
<evidence type="ECO:0000256" key="1">
    <source>
        <dbReference type="SAM" id="Phobius"/>
    </source>
</evidence>
<gene>
    <name evidence="2" type="ORF">C8D86_13910</name>
</gene>
<comment type="caution">
    <text evidence="2">The sequence shown here is derived from an EMBL/GenBank/DDBJ whole genome shotgun (WGS) entry which is preliminary data.</text>
</comment>
<keyword evidence="3" id="KW-1185">Reference proteome</keyword>
<sequence length="41" mass="4636">MNDKNETQGRRSGRLTVLELMAVISVLGILLTWVVHHFLTS</sequence>
<evidence type="ECO:0000313" key="3">
    <source>
        <dbReference type="Proteomes" id="UP000254720"/>
    </source>
</evidence>
<evidence type="ECO:0000313" key="2">
    <source>
        <dbReference type="EMBL" id="RDI37510.1"/>
    </source>
</evidence>
<dbReference type="Proteomes" id="UP000254720">
    <property type="component" value="Unassembled WGS sequence"/>
</dbReference>
<keyword evidence="1" id="KW-0472">Membrane</keyword>
<keyword evidence="1" id="KW-1133">Transmembrane helix</keyword>
<name>A0A370G2Q0_9COXI</name>
<dbReference type="AlphaFoldDB" id="A0A370G2Q0"/>